<sequence>MSDLTALPKGSLILVTGANGYIGSHTINTLLQLGYRIRGTVRSEKPWLTELFKNKYGEGVYEQVVVPRLDDPEALGQVMTGVDGVIHVASDVSMTDDPNAAIPWVVKATESALAAAAKHSSVKRVVLTSSAFAAVVPIPDKKGVYVDETTFNEDAIKAAWDPNTPKEIKPGYVYAASKAEGERAAWKWVEEHKPGYTFNTVLPNFNTGEILHPEIRGSTMGFARDVLKGQGDMLLAFMPQWYVDVVDVARLHAVALLADPVKSQRIWASAAPVNTSDFIDLFRELRPDNKLIPEKPANEGRDLTELPPAAKAEGLLQKYFGQKGWTPFRESVEAGIRDL</sequence>
<evidence type="ECO:0000259" key="3">
    <source>
        <dbReference type="Pfam" id="PF01370"/>
    </source>
</evidence>
<gene>
    <name evidence="4" type="ORF">QIS74_04468</name>
</gene>
<reference evidence="4 5" key="1">
    <citation type="submission" date="2023-04" db="EMBL/GenBank/DDBJ databases">
        <title>Colletotrichum tabacum stain YC1 causing leaf anthracnose on Nicotiana tabacum(L.) cv.</title>
        <authorList>
            <person name="Ji Z."/>
            <person name="Wang M."/>
            <person name="Zhang J."/>
            <person name="Wang N."/>
            <person name="Zhou Z."/>
        </authorList>
    </citation>
    <scope>NUCLEOTIDE SEQUENCE [LARGE SCALE GENOMIC DNA]</scope>
    <source>
        <strain evidence="4 5">YC1</strain>
    </source>
</reference>
<evidence type="ECO:0000256" key="2">
    <source>
        <dbReference type="ARBA" id="ARBA00023445"/>
    </source>
</evidence>
<dbReference type="PANTHER" id="PTHR10366">
    <property type="entry name" value="NAD DEPENDENT EPIMERASE/DEHYDRATASE"/>
    <property type="match status" value="1"/>
</dbReference>
<keyword evidence="5" id="KW-1185">Reference proteome</keyword>
<dbReference type="EMBL" id="JASAOK010000019">
    <property type="protein sequence ID" value="KAK6222213.1"/>
    <property type="molecule type" value="Genomic_DNA"/>
</dbReference>
<protein>
    <submittedName>
        <fullName evidence="4">NAD dependent epimerase/dehydratase</fullName>
    </submittedName>
</protein>
<comment type="similarity">
    <text evidence="2">Belongs to the NAD(P)-dependent epimerase/dehydratase family. Dihydroflavonol-4-reductase subfamily.</text>
</comment>
<keyword evidence="1" id="KW-0560">Oxidoreductase</keyword>
<dbReference type="Gene3D" id="3.40.50.720">
    <property type="entry name" value="NAD(P)-binding Rossmann-like Domain"/>
    <property type="match status" value="1"/>
</dbReference>
<comment type="caution">
    <text evidence="4">The sequence shown here is derived from an EMBL/GenBank/DDBJ whole genome shotgun (WGS) entry which is preliminary data.</text>
</comment>
<dbReference type="PANTHER" id="PTHR10366:SF562">
    <property type="entry name" value="ALDEHYDE REDUCTASE II (AFU_ORTHOLOGUE AFUA_1G11360)"/>
    <property type="match status" value="1"/>
</dbReference>
<evidence type="ECO:0000256" key="1">
    <source>
        <dbReference type="ARBA" id="ARBA00023002"/>
    </source>
</evidence>
<proteinExistence type="inferred from homology"/>
<dbReference type="AlphaFoldDB" id="A0AAV9TIZ6"/>
<dbReference type="Pfam" id="PF01370">
    <property type="entry name" value="Epimerase"/>
    <property type="match status" value="1"/>
</dbReference>
<feature type="domain" description="NAD-dependent epimerase/dehydratase" evidence="3">
    <location>
        <begin position="13"/>
        <end position="258"/>
    </location>
</feature>
<accession>A0AAV9TIZ6</accession>
<dbReference type="InterPro" id="IPR050425">
    <property type="entry name" value="NAD(P)_dehydrat-like"/>
</dbReference>
<evidence type="ECO:0000313" key="5">
    <source>
        <dbReference type="Proteomes" id="UP001327957"/>
    </source>
</evidence>
<dbReference type="InterPro" id="IPR001509">
    <property type="entry name" value="Epimerase_deHydtase"/>
</dbReference>
<name>A0AAV9TIZ6_9PEZI</name>
<organism evidence="4 5">
    <name type="scientific">Colletotrichum tabaci</name>
    <dbReference type="NCBI Taxonomy" id="1209068"/>
    <lineage>
        <taxon>Eukaryota</taxon>
        <taxon>Fungi</taxon>
        <taxon>Dikarya</taxon>
        <taxon>Ascomycota</taxon>
        <taxon>Pezizomycotina</taxon>
        <taxon>Sordariomycetes</taxon>
        <taxon>Hypocreomycetidae</taxon>
        <taxon>Glomerellales</taxon>
        <taxon>Glomerellaceae</taxon>
        <taxon>Colletotrichum</taxon>
        <taxon>Colletotrichum destructivum species complex</taxon>
    </lineage>
</organism>
<dbReference type="SUPFAM" id="SSF51735">
    <property type="entry name" value="NAD(P)-binding Rossmann-fold domains"/>
    <property type="match status" value="1"/>
</dbReference>
<dbReference type="GO" id="GO:0016616">
    <property type="term" value="F:oxidoreductase activity, acting on the CH-OH group of donors, NAD or NADP as acceptor"/>
    <property type="evidence" value="ECO:0007669"/>
    <property type="project" value="TreeGrafter"/>
</dbReference>
<evidence type="ECO:0000313" key="4">
    <source>
        <dbReference type="EMBL" id="KAK6222213.1"/>
    </source>
</evidence>
<dbReference type="Proteomes" id="UP001327957">
    <property type="component" value="Unassembled WGS sequence"/>
</dbReference>
<dbReference type="InterPro" id="IPR036291">
    <property type="entry name" value="NAD(P)-bd_dom_sf"/>
</dbReference>